<dbReference type="PANTHER" id="PTHR12998:SF0">
    <property type="entry name" value="TRNA:M(4)X MODIFICATION ENZYME TRM13 HOMOLOG"/>
    <property type="match status" value="1"/>
</dbReference>
<evidence type="ECO:0000256" key="1">
    <source>
        <dbReference type="ARBA" id="ARBA00005265"/>
    </source>
</evidence>
<evidence type="ECO:0000313" key="15">
    <source>
        <dbReference type="EMBL" id="KAJ6796129.1"/>
    </source>
</evidence>
<dbReference type="Pfam" id="PF11722">
    <property type="entry name" value="zf-TRM13_CCCH"/>
    <property type="match status" value="1"/>
</dbReference>
<accession>A0AAX6DWR8</accession>
<comment type="catalytic activity">
    <reaction evidence="11 12">
        <text>adenosine(4) in tRNA(His) + S-adenosyl-L-methionine = 2'-O-methyladenosine(4) in tRNA(His) + S-adenosyl-L-homocysteine + H(+)</text>
        <dbReference type="Rhea" id="RHEA:43196"/>
        <dbReference type="Rhea" id="RHEA-COMP:10401"/>
        <dbReference type="Rhea" id="RHEA-COMP:10402"/>
        <dbReference type="ChEBI" id="CHEBI:15378"/>
        <dbReference type="ChEBI" id="CHEBI:57856"/>
        <dbReference type="ChEBI" id="CHEBI:59789"/>
        <dbReference type="ChEBI" id="CHEBI:74411"/>
        <dbReference type="ChEBI" id="CHEBI:74477"/>
        <dbReference type="EC" id="2.1.1.225"/>
    </reaction>
</comment>
<evidence type="ECO:0000256" key="4">
    <source>
        <dbReference type="ARBA" id="ARBA00022691"/>
    </source>
</evidence>
<dbReference type="GO" id="GO:0106050">
    <property type="term" value="F:tRNA 2'-O-methyltransferase activity"/>
    <property type="evidence" value="ECO:0007669"/>
    <property type="project" value="UniProtKB-UniRule"/>
</dbReference>
<evidence type="ECO:0000256" key="2">
    <source>
        <dbReference type="ARBA" id="ARBA00022603"/>
    </source>
</evidence>
<evidence type="ECO:0000313" key="16">
    <source>
        <dbReference type="Proteomes" id="UP001140949"/>
    </source>
</evidence>
<feature type="region of interest" description="Disordered" evidence="13">
    <location>
        <begin position="112"/>
        <end position="133"/>
    </location>
</feature>
<feature type="region of interest" description="Disordered" evidence="13">
    <location>
        <begin position="1"/>
        <end position="38"/>
    </location>
</feature>
<dbReference type="EMBL" id="JANAVB010041419">
    <property type="protein sequence ID" value="KAJ6796129.1"/>
    <property type="molecule type" value="Genomic_DNA"/>
</dbReference>
<keyword evidence="8 12" id="KW-0862">Zinc</keyword>
<evidence type="ECO:0000256" key="7">
    <source>
        <dbReference type="ARBA" id="ARBA00022771"/>
    </source>
</evidence>
<proteinExistence type="inferred from homology"/>
<evidence type="ECO:0000256" key="9">
    <source>
        <dbReference type="ARBA" id="ARBA00048165"/>
    </source>
</evidence>
<reference evidence="15" key="1">
    <citation type="journal article" date="2023" name="GigaByte">
        <title>Genome assembly of the bearded iris, Iris pallida Lam.</title>
        <authorList>
            <person name="Bruccoleri R.E."/>
            <person name="Oakeley E.J."/>
            <person name="Faust A.M.E."/>
            <person name="Altorfer M."/>
            <person name="Dessus-Babus S."/>
            <person name="Burckhardt D."/>
            <person name="Oertli M."/>
            <person name="Naumann U."/>
            <person name="Petersen F."/>
            <person name="Wong J."/>
        </authorList>
    </citation>
    <scope>NUCLEOTIDE SEQUENCE</scope>
    <source>
        <strain evidence="15">GSM-AAB239-AS_SAM_17_03QT</strain>
    </source>
</reference>
<dbReference type="InterPro" id="IPR039044">
    <property type="entry name" value="Trm13"/>
</dbReference>
<dbReference type="AlphaFoldDB" id="A0AAX6DWR8"/>
<evidence type="ECO:0000256" key="10">
    <source>
        <dbReference type="ARBA" id="ARBA00048635"/>
    </source>
</evidence>
<sequence length="482" mass="54247">MSPAPKSASEPNRQPADCDVGGAGGSGGGRERAMEEEKENHCQFFLPSKRRFCANTPLSSTKFCGNHNPSPKSQRLPCPIDPSHSVLSENLDSHVKKCPFKKQAEALETKPYYSKGINGGGGTPEEEKTGSEAKRRAVHKLSLDEFDRLIGKIRAFHSWFQVELLESFAEPDACKKWLKQQTDRQVPYQEKHVMQQISILGNMEAFGILKKPLGSCQEIRECDDMGGEKDEAKAVIEFGAGRGYLTHMLADCYGLKKIFMVERRSYKLKADRSLRQDQSISLERLRIDIEDLNLHGIESLKGHRYLAIGKHLCGSATDLAIRCCFPYQHNLNKRVLSSSCYLQGLALATCCHHLCQWNSYINTSLLCERGITKEDFDAITWFSSWAVDADHSSDELPNMYNEGIPHSTREAKEPNQEDKGVEEIIKSMQSRERAGLGFMCKEIIDLGRLLWLRDHALDAQLVKYVPSSISPENHLLVAKCRI</sequence>
<keyword evidence="7 12" id="KW-0863">Zinc-finger</keyword>
<dbReference type="InterPro" id="IPR007871">
    <property type="entry name" value="Methyltransferase_TRM13"/>
</dbReference>
<dbReference type="InterPro" id="IPR022776">
    <property type="entry name" value="TRM13/UPF0224_CHHC_Znf_dom"/>
</dbReference>
<evidence type="ECO:0000256" key="6">
    <source>
        <dbReference type="ARBA" id="ARBA00022723"/>
    </source>
</evidence>
<evidence type="ECO:0000259" key="14">
    <source>
        <dbReference type="PROSITE" id="PS51800"/>
    </source>
</evidence>
<comment type="similarity">
    <text evidence="1 12">Belongs to the methyltransferase TRM13 family.</text>
</comment>
<dbReference type="InterPro" id="IPR029063">
    <property type="entry name" value="SAM-dependent_MTases_sf"/>
</dbReference>
<comment type="catalytic activity">
    <reaction evidence="10 12">
        <text>cytidine(4) in tRNA(Gly)(GCC) + S-adenosyl-L-methionine = 2'-O-methylcytidine(4) in tRNA(Gly)(GCC) + S-adenosyl-L-homocysteine + H(+)</text>
        <dbReference type="Rhea" id="RHEA:43192"/>
        <dbReference type="Rhea" id="RHEA-COMP:10399"/>
        <dbReference type="Rhea" id="RHEA-COMP:10400"/>
        <dbReference type="ChEBI" id="CHEBI:15378"/>
        <dbReference type="ChEBI" id="CHEBI:57856"/>
        <dbReference type="ChEBI" id="CHEBI:59789"/>
        <dbReference type="ChEBI" id="CHEBI:74495"/>
        <dbReference type="ChEBI" id="CHEBI:82748"/>
        <dbReference type="EC" id="2.1.1.225"/>
    </reaction>
</comment>
<dbReference type="EC" id="2.1.1.225" evidence="12"/>
<dbReference type="Proteomes" id="UP001140949">
    <property type="component" value="Unassembled WGS sequence"/>
</dbReference>
<dbReference type="PANTHER" id="PTHR12998">
    <property type="entry name" value="TRNA:M(4)X MODIFICATION ENZYME TRM13 HOMOLOG"/>
    <property type="match status" value="1"/>
</dbReference>
<evidence type="ECO:0000256" key="3">
    <source>
        <dbReference type="ARBA" id="ARBA00022679"/>
    </source>
</evidence>
<dbReference type="GO" id="GO:0008270">
    <property type="term" value="F:zinc ion binding"/>
    <property type="evidence" value="ECO:0007669"/>
    <property type="project" value="UniProtKB-KW"/>
</dbReference>
<comment type="caution">
    <text evidence="15">The sequence shown here is derived from an EMBL/GenBank/DDBJ whole genome shotgun (WGS) entry which is preliminary data.</text>
</comment>
<evidence type="ECO:0000256" key="5">
    <source>
        <dbReference type="ARBA" id="ARBA00022694"/>
    </source>
</evidence>
<dbReference type="SUPFAM" id="SSF53335">
    <property type="entry name" value="S-adenosyl-L-methionine-dependent methyltransferases"/>
    <property type="match status" value="1"/>
</dbReference>
<keyword evidence="16" id="KW-1185">Reference proteome</keyword>
<feature type="compositionally biased region" description="Basic and acidic residues" evidence="13">
    <location>
        <begin position="29"/>
        <end position="38"/>
    </location>
</feature>
<evidence type="ECO:0000256" key="11">
    <source>
        <dbReference type="ARBA" id="ARBA00049393"/>
    </source>
</evidence>
<keyword evidence="5 12" id="KW-0819">tRNA processing</keyword>
<keyword evidence="4 12" id="KW-0949">S-adenosyl-L-methionine</keyword>
<keyword evidence="3 12" id="KW-0808">Transferase</keyword>
<gene>
    <name evidence="15" type="ORF">M6B38_222065</name>
</gene>
<evidence type="ECO:0000256" key="8">
    <source>
        <dbReference type="ARBA" id="ARBA00022833"/>
    </source>
</evidence>
<comment type="function">
    <text evidence="12">tRNA methylase which 2'-O-methylates cytidine(4) in tRNA(Pro) and tRNA(Gly)(GCC), and adenosine(4) in tRNA(His).</text>
</comment>
<evidence type="ECO:0000256" key="13">
    <source>
        <dbReference type="SAM" id="MobiDB-lite"/>
    </source>
</evidence>
<reference evidence="15" key="2">
    <citation type="submission" date="2023-04" db="EMBL/GenBank/DDBJ databases">
        <authorList>
            <person name="Bruccoleri R.E."/>
            <person name="Oakeley E.J."/>
            <person name="Faust A.-M."/>
            <person name="Dessus-Babus S."/>
            <person name="Altorfer M."/>
            <person name="Burckhardt D."/>
            <person name="Oertli M."/>
            <person name="Naumann U."/>
            <person name="Petersen F."/>
            <person name="Wong J."/>
        </authorList>
    </citation>
    <scope>NUCLEOTIDE SEQUENCE</scope>
    <source>
        <strain evidence="15">GSM-AAB239-AS_SAM_17_03QT</strain>
        <tissue evidence="15">Leaf</tissue>
    </source>
</reference>
<comment type="catalytic activity">
    <reaction evidence="9 12">
        <text>cytidine(4) in tRNA(Pro) + S-adenosyl-L-methionine = 2'-O-methylcytidine(4) in tRNA(Pro) + S-adenosyl-L-homocysteine + H(+)</text>
        <dbReference type="Rhea" id="RHEA:32767"/>
        <dbReference type="Rhea" id="RHEA-COMP:10397"/>
        <dbReference type="Rhea" id="RHEA-COMP:10398"/>
        <dbReference type="ChEBI" id="CHEBI:15378"/>
        <dbReference type="ChEBI" id="CHEBI:57856"/>
        <dbReference type="ChEBI" id="CHEBI:59789"/>
        <dbReference type="ChEBI" id="CHEBI:74495"/>
        <dbReference type="ChEBI" id="CHEBI:82748"/>
        <dbReference type="EC" id="2.1.1.225"/>
    </reaction>
</comment>
<dbReference type="PROSITE" id="PS51800">
    <property type="entry name" value="ZF_CHHC_U11_48K"/>
    <property type="match status" value="1"/>
</dbReference>
<dbReference type="GO" id="GO:0030488">
    <property type="term" value="P:tRNA methylation"/>
    <property type="evidence" value="ECO:0007669"/>
    <property type="project" value="InterPro"/>
</dbReference>
<protein>
    <recommendedName>
        <fullName evidence="12">tRNA:m(4)X modification enzyme TRM13</fullName>
        <ecNumber evidence="12">2.1.1.225</ecNumber>
    </recommendedName>
</protein>
<keyword evidence="2 12" id="KW-0489">Methyltransferase</keyword>
<name>A0AAX6DWR8_IRIPA</name>
<evidence type="ECO:0000256" key="12">
    <source>
        <dbReference type="RuleBase" id="RU367103"/>
    </source>
</evidence>
<feature type="domain" description="CHHC U11-48K-type" evidence="14">
    <location>
        <begin position="75"/>
        <end position="102"/>
    </location>
</feature>
<organism evidence="15 16">
    <name type="scientific">Iris pallida</name>
    <name type="common">Sweet iris</name>
    <dbReference type="NCBI Taxonomy" id="29817"/>
    <lineage>
        <taxon>Eukaryota</taxon>
        <taxon>Viridiplantae</taxon>
        <taxon>Streptophyta</taxon>
        <taxon>Embryophyta</taxon>
        <taxon>Tracheophyta</taxon>
        <taxon>Spermatophyta</taxon>
        <taxon>Magnoliopsida</taxon>
        <taxon>Liliopsida</taxon>
        <taxon>Asparagales</taxon>
        <taxon>Iridaceae</taxon>
        <taxon>Iridoideae</taxon>
        <taxon>Irideae</taxon>
        <taxon>Iris</taxon>
    </lineage>
</organism>
<keyword evidence="6 12" id="KW-0479">Metal-binding</keyword>
<dbReference type="InterPro" id="IPR021721">
    <property type="entry name" value="Znf_CCCH-type_TRM13"/>
</dbReference>
<dbReference type="Pfam" id="PF05253">
    <property type="entry name" value="zf-U11-48K"/>
    <property type="match status" value="1"/>
</dbReference>
<dbReference type="Pfam" id="PF05206">
    <property type="entry name" value="TRM13"/>
    <property type="match status" value="1"/>
</dbReference>